<comment type="cofactor">
    <cofactor evidence="6">
        <name>Zn(2+)</name>
        <dbReference type="ChEBI" id="CHEBI:29105"/>
    </cofactor>
    <text evidence="6">Binds 1 zinc ion per subunit.</text>
</comment>
<dbReference type="GO" id="GO:0034982">
    <property type="term" value="P:mitochondrial protein processing"/>
    <property type="evidence" value="ECO:0007669"/>
    <property type="project" value="TreeGrafter"/>
</dbReference>
<protein>
    <recommendedName>
        <fullName evidence="8">Peptidase M48 domain-containing protein</fullName>
    </recommendedName>
</protein>
<sequence length="406" mass="45652">MYWPLRLTHSLFIHKQCRISLQNSRVAFSTPFLRPNVRNLTSTIPRPARYVRFDDLSRSTHSNSSWSNYKKWDGRIKLVVTGGVLGGVYYVVHLEQVPETGRWRFMNTSPQFEAKVGEYARAQARDTLQDGSLPANHPISRHVRRVVQRILTANNLGIVMGTAGPNVQFLSPRSSLNATEDGDLWDPDRELRKSSPGPGSTFGPEKEWEVVVVNNPKVINAMVVPGMIVVFTGILPVCKDEPGLAAVVSHVARHTAERLSSQTLIFGFFFLMDILGVDFGFSRIVQKLLHELPNSRTQEREADLIGLRLMSRACFDPRASPEMFERLDKIESKLSSRVNLDFLQTHPSSKSRVQFLEHALPEGYAIRASNPECSDLEHQIHAFQDAAQGIRVVKIGRDMDGEISLG</sequence>
<evidence type="ECO:0000256" key="3">
    <source>
        <dbReference type="ARBA" id="ARBA00022801"/>
    </source>
</evidence>
<organism evidence="9 10">
    <name type="scientific">Amanita thiersii Skay4041</name>
    <dbReference type="NCBI Taxonomy" id="703135"/>
    <lineage>
        <taxon>Eukaryota</taxon>
        <taxon>Fungi</taxon>
        <taxon>Dikarya</taxon>
        <taxon>Basidiomycota</taxon>
        <taxon>Agaricomycotina</taxon>
        <taxon>Agaricomycetes</taxon>
        <taxon>Agaricomycetidae</taxon>
        <taxon>Agaricales</taxon>
        <taxon>Pluteineae</taxon>
        <taxon>Amanitaceae</taxon>
        <taxon>Amanita</taxon>
    </lineage>
</organism>
<dbReference type="InterPro" id="IPR051156">
    <property type="entry name" value="Mito/Outer_Membr_Metalloprot"/>
</dbReference>
<dbReference type="Proteomes" id="UP000242287">
    <property type="component" value="Unassembled WGS sequence"/>
</dbReference>
<dbReference type="STRING" id="703135.A0A2A9NLM8"/>
<keyword evidence="4 6" id="KW-0862">Zinc</keyword>
<keyword evidence="10" id="KW-1185">Reference proteome</keyword>
<dbReference type="Pfam" id="PF01435">
    <property type="entry name" value="Peptidase_M48"/>
    <property type="match status" value="1"/>
</dbReference>
<evidence type="ECO:0000259" key="8">
    <source>
        <dbReference type="Pfam" id="PF01435"/>
    </source>
</evidence>
<dbReference type="InterPro" id="IPR001915">
    <property type="entry name" value="Peptidase_M48"/>
</dbReference>
<dbReference type="GO" id="GO:0046872">
    <property type="term" value="F:metal ion binding"/>
    <property type="evidence" value="ECO:0007669"/>
    <property type="project" value="UniProtKB-KW"/>
</dbReference>
<comment type="similarity">
    <text evidence="6">Belongs to the peptidase M48 family.</text>
</comment>
<evidence type="ECO:0000256" key="2">
    <source>
        <dbReference type="ARBA" id="ARBA00022723"/>
    </source>
</evidence>
<evidence type="ECO:0000313" key="10">
    <source>
        <dbReference type="Proteomes" id="UP000242287"/>
    </source>
</evidence>
<proteinExistence type="inferred from homology"/>
<reference evidence="9 10" key="1">
    <citation type="submission" date="2014-02" db="EMBL/GenBank/DDBJ databases">
        <title>Transposable element dynamics among asymbiotic and ectomycorrhizal Amanita fungi.</title>
        <authorList>
            <consortium name="DOE Joint Genome Institute"/>
            <person name="Hess J."/>
            <person name="Skrede I."/>
            <person name="Wolfe B."/>
            <person name="LaButti K."/>
            <person name="Ohm R.A."/>
            <person name="Grigoriev I.V."/>
            <person name="Pringle A."/>
        </authorList>
    </citation>
    <scope>NUCLEOTIDE SEQUENCE [LARGE SCALE GENOMIC DNA]</scope>
    <source>
        <strain evidence="9 10">SKay4041</strain>
    </source>
</reference>
<feature type="region of interest" description="Disordered" evidence="7">
    <location>
        <begin position="179"/>
        <end position="202"/>
    </location>
</feature>
<feature type="domain" description="Peptidase M48" evidence="8">
    <location>
        <begin position="204"/>
        <end position="358"/>
    </location>
</feature>
<dbReference type="GO" id="GO:0006515">
    <property type="term" value="P:protein quality control for misfolded or incompletely synthesized proteins"/>
    <property type="evidence" value="ECO:0007669"/>
    <property type="project" value="TreeGrafter"/>
</dbReference>
<accession>A0A2A9NLM8</accession>
<evidence type="ECO:0000256" key="5">
    <source>
        <dbReference type="ARBA" id="ARBA00023049"/>
    </source>
</evidence>
<evidence type="ECO:0000313" key="9">
    <source>
        <dbReference type="EMBL" id="PFH49167.1"/>
    </source>
</evidence>
<dbReference type="CDD" id="cd07331">
    <property type="entry name" value="M48C_Oma1_like"/>
    <property type="match status" value="1"/>
</dbReference>
<dbReference type="PANTHER" id="PTHR22726">
    <property type="entry name" value="METALLOENDOPEPTIDASE OMA1"/>
    <property type="match status" value="1"/>
</dbReference>
<evidence type="ECO:0000256" key="4">
    <source>
        <dbReference type="ARBA" id="ARBA00022833"/>
    </source>
</evidence>
<keyword evidence="3 6" id="KW-0378">Hydrolase</keyword>
<name>A0A2A9NLM8_9AGAR</name>
<dbReference type="OrthoDB" id="7464992at2759"/>
<dbReference type="GO" id="GO:0005743">
    <property type="term" value="C:mitochondrial inner membrane"/>
    <property type="evidence" value="ECO:0007669"/>
    <property type="project" value="TreeGrafter"/>
</dbReference>
<dbReference type="AlphaFoldDB" id="A0A2A9NLM8"/>
<gene>
    <name evidence="9" type="ORF">AMATHDRAFT_76345</name>
</gene>
<evidence type="ECO:0000256" key="6">
    <source>
        <dbReference type="RuleBase" id="RU003983"/>
    </source>
</evidence>
<dbReference type="PANTHER" id="PTHR22726:SF1">
    <property type="entry name" value="METALLOENDOPEPTIDASE OMA1, MITOCHONDRIAL"/>
    <property type="match status" value="1"/>
</dbReference>
<dbReference type="EMBL" id="KZ302037">
    <property type="protein sequence ID" value="PFH49167.1"/>
    <property type="molecule type" value="Genomic_DNA"/>
</dbReference>
<keyword evidence="2" id="KW-0479">Metal-binding</keyword>
<keyword evidence="1 6" id="KW-0645">Protease</keyword>
<evidence type="ECO:0000256" key="1">
    <source>
        <dbReference type="ARBA" id="ARBA00022670"/>
    </source>
</evidence>
<dbReference type="GO" id="GO:0004222">
    <property type="term" value="F:metalloendopeptidase activity"/>
    <property type="evidence" value="ECO:0007669"/>
    <property type="project" value="InterPro"/>
</dbReference>
<evidence type="ECO:0000256" key="7">
    <source>
        <dbReference type="SAM" id="MobiDB-lite"/>
    </source>
</evidence>
<keyword evidence="5 6" id="KW-0482">Metalloprotease</keyword>